<sequence>MEGFSESSSSQATLQPSDHRNPLRAFAKIAVGIDHQNHLRQSSSTRMEASATLYLNLPSPCMNPFPDFTVTYTSQVLKLHAPTFQEPPPEFPTPLQASCMNPASTNSPTAVVLNSHGEPILIPRITRHQDFQQLRRTEIPIPTNQNILFHPTPLDPNPIPINQHHPHPTTSPPQTTHSQSSLISVKRQKSISRKSMRPTKFISLFSILEHQCHKMHLGLSHIRLISMKVHIEQEEEKVVALTLMP</sequence>
<keyword evidence="2" id="KW-1185">Reference proteome</keyword>
<evidence type="ECO:0000313" key="2">
    <source>
        <dbReference type="Proteomes" id="UP001055879"/>
    </source>
</evidence>
<accession>A0ACB8ZNJ8</accession>
<name>A0ACB8ZNJ8_ARCLA</name>
<organism evidence="1 2">
    <name type="scientific">Arctium lappa</name>
    <name type="common">Greater burdock</name>
    <name type="synonym">Lappa major</name>
    <dbReference type="NCBI Taxonomy" id="4217"/>
    <lineage>
        <taxon>Eukaryota</taxon>
        <taxon>Viridiplantae</taxon>
        <taxon>Streptophyta</taxon>
        <taxon>Embryophyta</taxon>
        <taxon>Tracheophyta</taxon>
        <taxon>Spermatophyta</taxon>
        <taxon>Magnoliopsida</taxon>
        <taxon>eudicotyledons</taxon>
        <taxon>Gunneridae</taxon>
        <taxon>Pentapetalae</taxon>
        <taxon>asterids</taxon>
        <taxon>campanulids</taxon>
        <taxon>Asterales</taxon>
        <taxon>Asteraceae</taxon>
        <taxon>Carduoideae</taxon>
        <taxon>Cardueae</taxon>
        <taxon>Arctiinae</taxon>
        <taxon>Arctium</taxon>
    </lineage>
</organism>
<dbReference type="Proteomes" id="UP001055879">
    <property type="component" value="Linkage Group LG10"/>
</dbReference>
<evidence type="ECO:0000313" key="1">
    <source>
        <dbReference type="EMBL" id="KAI3697705.1"/>
    </source>
</evidence>
<reference evidence="1 2" key="2">
    <citation type="journal article" date="2022" name="Mol. Ecol. Resour.">
        <title>The genomes of chicory, endive, great burdock and yacon provide insights into Asteraceae paleo-polyploidization history and plant inulin production.</title>
        <authorList>
            <person name="Fan W."/>
            <person name="Wang S."/>
            <person name="Wang H."/>
            <person name="Wang A."/>
            <person name="Jiang F."/>
            <person name="Liu H."/>
            <person name="Zhao H."/>
            <person name="Xu D."/>
            <person name="Zhang Y."/>
        </authorList>
    </citation>
    <scope>NUCLEOTIDE SEQUENCE [LARGE SCALE GENOMIC DNA]</scope>
    <source>
        <strain evidence="2">cv. Niubang</strain>
    </source>
</reference>
<protein>
    <submittedName>
        <fullName evidence="1">Uncharacterized protein</fullName>
    </submittedName>
</protein>
<reference evidence="2" key="1">
    <citation type="journal article" date="2022" name="Mol. Ecol. Resour.">
        <title>The genomes of chicory, endive, great burdock and yacon provide insights into Asteraceae palaeo-polyploidization history and plant inulin production.</title>
        <authorList>
            <person name="Fan W."/>
            <person name="Wang S."/>
            <person name="Wang H."/>
            <person name="Wang A."/>
            <person name="Jiang F."/>
            <person name="Liu H."/>
            <person name="Zhao H."/>
            <person name="Xu D."/>
            <person name="Zhang Y."/>
        </authorList>
    </citation>
    <scope>NUCLEOTIDE SEQUENCE [LARGE SCALE GENOMIC DNA]</scope>
    <source>
        <strain evidence="2">cv. Niubang</strain>
    </source>
</reference>
<gene>
    <name evidence="1" type="ORF">L6452_30802</name>
</gene>
<proteinExistence type="predicted"/>
<dbReference type="EMBL" id="CM042056">
    <property type="protein sequence ID" value="KAI3697705.1"/>
    <property type="molecule type" value="Genomic_DNA"/>
</dbReference>
<comment type="caution">
    <text evidence="1">The sequence shown here is derived from an EMBL/GenBank/DDBJ whole genome shotgun (WGS) entry which is preliminary data.</text>
</comment>